<reference evidence="1" key="1">
    <citation type="submission" date="2018-05" db="EMBL/GenBank/DDBJ databases">
        <authorList>
            <person name="Lanie J.A."/>
            <person name="Ng W.-L."/>
            <person name="Kazmierczak K.M."/>
            <person name="Andrzejewski T.M."/>
            <person name="Davidsen T.M."/>
            <person name="Wayne K.J."/>
            <person name="Tettelin H."/>
            <person name="Glass J.I."/>
            <person name="Rusch D."/>
            <person name="Podicherti R."/>
            <person name="Tsui H.-C.T."/>
            <person name="Winkler M.E."/>
        </authorList>
    </citation>
    <scope>NUCLEOTIDE SEQUENCE</scope>
</reference>
<sequence>MTHNEYPAPPHYPLINTQLMTTKELRETLEDLWEWVHEAEMAPEDIAPPDELIFEVRQQMGSIISERVDRHSDEPGRSAE</sequence>
<organism evidence="1">
    <name type="scientific">marine metagenome</name>
    <dbReference type="NCBI Taxonomy" id="408172"/>
    <lineage>
        <taxon>unclassified sequences</taxon>
        <taxon>metagenomes</taxon>
        <taxon>ecological metagenomes</taxon>
    </lineage>
</organism>
<gene>
    <name evidence="1" type="ORF">METZ01_LOCUS97918</name>
</gene>
<evidence type="ECO:0000313" key="1">
    <source>
        <dbReference type="EMBL" id="SVA45064.1"/>
    </source>
</evidence>
<dbReference type="EMBL" id="UINC01010101">
    <property type="protein sequence ID" value="SVA45064.1"/>
    <property type="molecule type" value="Genomic_DNA"/>
</dbReference>
<dbReference type="AlphaFoldDB" id="A0A381VXS0"/>
<protein>
    <submittedName>
        <fullName evidence="1">Uncharacterized protein</fullName>
    </submittedName>
</protein>
<accession>A0A381VXS0</accession>
<name>A0A381VXS0_9ZZZZ</name>
<proteinExistence type="predicted"/>